<accession>A0A844Z0E1</accession>
<dbReference type="InterPro" id="IPR003423">
    <property type="entry name" value="OMP_efflux"/>
</dbReference>
<feature type="signal peptide" evidence="2">
    <location>
        <begin position="1"/>
        <end position="26"/>
    </location>
</feature>
<dbReference type="SUPFAM" id="SSF56954">
    <property type="entry name" value="Outer membrane efflux proteins (OEP)"/>
    <property type="match status" value="1"/>
</dbReference>
<feature type="chain" id="PRO_5033092232" evidence="2">
    <location>
        <begin position="27"/>
        <end position="461"/>
    </location>
</feature>
<evidence type="ECO:0000256" key="2">
    <source>
        <dbReference type="RuleBase" id="RU362097"/>
    </source>
</evidence>
<dbReference type="RefSeq" id="WP_160771787.1">
    <property type="nucleotide sequence ID" value="NZ_WTYV01000003.1"/>
</dbReference>
<keyword evidence="2" id="KW-0812">Transmembrane</keyword>
<dbReference type="OrthoDB" id="9783100at2"/>
<keyword evidence="2" id="KW-0449">Lipoprotein</keyword>
<reference evidence="4 5" key="1">
    <citation type="submission" date="2019-12" db="EMBL/GenBank/DDBJ databases">
        <title>Genomic-based taxomic classification of the family Erythrobacteraceae.</title>
        <authorList>
            <person name="Xu L."/>
        </authorList>
    </citation>
    <scope>NUCLEOTIDE SEQUENCE [LARGE SCALE GENOMIC DNA]</scope>
    <source>
        <strain evidence="4 5">M0322</strain>
    </source>
</reference>
<keyword evidence="5" id="KW-1185">Reference proteome</keyword>
<evidence type="ECO:0000313" key="4">
    <source>
        <dbReference type="EMBL" id="MXO71837.1"/>
    </source>
</evidence>
<dbReference type="PROSITE" id="PS51257">
    <property type="entry name" value="PROKAR_LIPOPROTEIN"/>
    <property type="match status" value="1"/>
</dbReference>
<name>A0A844Z0E1_9SPHN</name>
<evidence type="ECO:0000256" key="3">
    <source>
        <dbReference type="SAM" id="Coils"/>
    </source>
</evidence>
<comment type="similarity">
    <text evidence="1 2">Belongs to the outer membrane factor (OMF) (TC 1.B.17) family.</text>
</comment>
<dbReference type="Gene3D" id="1.20.1600.10">
    <property type="entry name" value="Outer membrane efflux proteins (OEP)"/>
    <property type="match status" value="1"/>
</dbReference>
<dbReference type="Pfam" id="PF02321">
    <property type="entry name" value="OEP"/>
    <property type="match status" value="2"/>
</dbReference>
<gene>
    <name evidence="4" type="ORF">GRI99_09320</name>
</gene>
<keyword evidence="2" id="KW-0564">Palmitate</keyword>
<dbReference type="AlphaFoldDB" id="A0A844Z0E1"/>
<keyword evidence="2" id="KW-0472">Membrane</keyword>
<dbReference type="Gene3D" id="2.20.200.10">
    <property type="entry name" value="Outer membrane efflux proteins (OEP)"/>
    <property type="match status" value="1"/>
</dbReference>
<dbReference type="InterPro" id="IPR010131">
    <property type="entry name" value="MdtP/NodT-like"/>
</dbReference>
<proteinExistence type="inferred from homology"/>
<dbReference type="NCBIfam" id="TIGR01845">
    <property type="entry name" value="outer_NodT"/>
    <property type="match status" value="1"/>
</dbReference>
<dbReference type="GO" id="GO:0005886">
    <property type="term" value="C:plasma membrane"/>
    <property type="evidence" value="ECO:0007669"/>
    <property type="project" value="UniProtKB-SubCell"/>
</dbReference>
<dbReference type="GO" id="GO:0015562">
    <property type="term" value="F:efflux transmembrane transporter activity"/>
    <property type="evidence" value="ECO:0007669"/>
    <property type="project" value="InterPro"/>
</dbReference>
<evidence type="ECO:0000256" key="1">
    <source>
        <dbReference type="ARBA" id="ARBA00007613"/>
    </source>
</evidence>
<keyword evidence="3" id="KW-0175">Coiled coil</keyword>
<comment type="subcellular location">
    <subcellularLocation>
        <location evidence="2">Cell membrane</location>
        <topology evidence="2">Lipid-anchor</topology>
    </subcellularLocation>
</comment>
<dbReference type="PANTHER" id="PTHR30203">
    <property type="entry name" value="OUTER MEMBRANE CATION EFFLUX PROTEIN"/>
    <property type="match status" value="1"/>
</dbReference>
<protein>
    <submittedName>
        <fullName evidence="4">Efflux transporter outer membrane subunit</fullName>
    </submittedName>
</protein>
<dbReference type="PANTHER" id="PTHR30203:SF33">
    <property type="entry name" value="BLR4455 PROTEIN"/>
    <property type="match status" value="1"/>
</dbReference>
<dbReference type="EMBL" id="WTYV01000003">
    <property type="protein sequence ID" value="MXO71837.1"/>
    <property type="molecule type" value="Genomic_DNA"/>
</dbReference>
<evidence type="ECO:0000313" key="5">
    <source>
        <dbReference type="Proteomes" id="UP000466966"/>
    </source>
</evidence>
<keyword evidence="2" id="KW-0732">Signal</keyword>
<comment type="caution">
    <text evidence="4">The sequence shown here is derived from an EMBL/GenBank/DDBJ whole genome shotgun (WGS) entry which is preliminary data.</text>
</comment>
<feature type="coiled-coil region" evidence="3">
    <location>
        <begin position="216"/>
        <end position="243"/>
    </location>
</feature>
<dbReference type="Proteomes" id="UP000466966">
    <property type="component" value="Unassembled WGS sequence"/>
</dbReference>
<organism evidence="4 5">
    <name type="scientific">Alteraurantiacibacter buctensis</name>
    <dbReference type="NCBI Taxonomy" id="1503981"/>
    <lineage>
        <taxon>Bacteria</taxon>
        <taxon>Pseudomonadati</taxon>
        <taxon>Pseudomonadota</taxon>
        <taxon>Alphaproteobacteria</taxon>
        <taxon>Sphingomonadales</taxon>
        <taxon>Erythrobacteraceae</taxon>
        <taxon>Alteraurantiacibacter</taxon>
    </lineage>
</organism>
<keyword evidence="2" id="KW-1134">Transmembrane beta strand</keyword>
<sequence>MRRHTARRLTPIAFLAALAGCAPTLAPIPDASVVTPPVAWRTHLDARGDVERQWWDAFGDPALSQIVADAQANNPDIAIAAARVREARGQERAARSLLLPTLNATAGISESRSLNAFGSANEGLAAQPLFQAAYEIDLFGLNRAQIDAARANSAATQAAREAATLAVTAATVSGYITLLTLDSRLEILREALAARAEALRIARDRAEAGYTSQLELRQAEAEYRAAQQQIPAIEAAIARQENALSQLVGQTPRAVARGGTFADLQAPAIPAVLPSELTRRRPDIAQAEFTLAASDARLRAARAQFLPQLRLAASAGAVLSSNLDDPVGIWSFGGSVLAPLFSGGRLEGQFDAATAQRDQAAFAYQRTVLTAFREVEDQLAVIDRLAQQERALQAQRAAVADALRHATNRYRAGYSPYLEQIDAQRALLSVDLALVQIQSDRLNAHVALYQALGGAPGDSPS</sequence>